<feature type="compositionally biased region" description="Basic residues" evidence="8">
    <location>
        <begin position="1372"/>
        <end position="1385"/>
    </location>
</feature>
<dbReference type="Proteomes" id="UP000005203">
    <property type="component" value="Linkage group LG1"/>
</dbReference>
<feature type="compositionally biased region" description="Low complexity" evidence="8">
    <location>
        <begin position="730"/>
        <end position="775"/>
    </location>
</feature>
<keyword evidence="2" id="KW-0963">Cytoplasm</keyword>
<dbReference type="OrthoDB" id="2125658at2759"/>
<feature type="region of interest" description="Disordered" evidence="8">
    <location>
        <begin position="408"/>
        <end position="539"/>
    </location>
</feature>
<dbReference type="InterPro" id="IPR031372">
    <property type="entry name" value="CAMSAP_CC1"/>
</dbReference>
<evidence type="ECO:0000313" key="12">
    <source>
        <dbReference type="Proteomes" id="UP000005203"/>
    </source>
</evidence>
<dbReference type="Gene3D" id="3.10.20.360">
    <property type="entry name" value="CKK domain"/>
    <property type="match status" value="1"/>
</dbReference>
<feature type="domain" description="Calponin-homology (CH)" evidence="9">
    <location>
        <begin position="219"/>
        <end position="345"/>
    </location>
</feature>
<evidence type="ECO:0000256" key="6">
    <source>
        <dbReference type="PROSITE-ProRule" id="PRU00841"/>
    </source>
</evidence>
<dbReference type="InterPro" id="IPR011033">
    <property type="entry name" value="PRC_barrel-like_sf"/>
</dbReference>
<feature type="compositionally biased region" description="Basic residues" evidence="8">
    <location>
        <begin position="1167"/>
        <end position="1178"/>
    </location>
</feature>
<name>A0A7M7H768_APIME</name>
<dbReference type="InterPro" id="IPR036872">
    <property type="entry name" value="CH_dom_sf"/>
</dbReference>
<feature type="region of interest" description="Disordered" evidence="8">
    <location>
        <begin position="1212"/>
        <end position="1258"/>
    </location>
</feature>
<evidence type="ECO:0000256" key="3">
    <source>
        <dbReference type="ARBA" id="ARBA00022701"/>
    </source>
</evidence>
<feature type="compositionally biased region" description="Polar residues" evidence="8">
    <location>
        <begin position="496"/>
        <end position="509"/>
    </location>
</feature>
<feature type="region of interest" description="Disordered" evidence="8">
    <location>
        <begin position="551"/>
        <end position="571"/>
    </location>
</feature>
<feature type="region of interest" description="Disordered" evidence="8">
    <location>
        <begin position="661"/>
        <end position="686"/>
    </location>
</feature>
<dbReference type="PANTHER" id="PTHR21595:SF0">
    <property type="entry name" value="PATRONIN"/>
    <property type="match status" value="1"/>
</dbReference>
<dbReference type="PANTHER" id="PTHR21595">
    <property type="entry name" value="PATRONIN"/>
    <property type="match status" value="1"/>
</dbReference>
<dbReference type="InterPro" id="IPR058042">
    <property type="entry name" value="CAMSAP_N"/>
</dbReference>
<evidence type="ECO:0000259" key="9">
    <source>
        <dbReference type="PROSITE" id="PS50021"/>
    </source>
</evidence>
<keyword evidence="12" id="KW-1185">Reference proteome</keyword>
<comment type="similarity">
    <text evidence="6">Belongs to the CAMSAP1 family.</text>
</comment>
<dbReference type="GO" id="GO:0007026">
    <property type="term" value="P:negative regulation of microtubule depolymerization"/>
    <property type="evidence" value="ECO:0007669"/>
    <property type="project" value="TreeGrafter"/>
</dbReference>
<accession>A0A8B6Z9X3</accession>
<dbReference type="SMART" id="SM01051">
    <property type="entry name" value="CAMSAP_CKK"/>
    <property type="match status" value="1"/>
</dbReference>
<dbReference type="InterPro" id="IPR038209">
    <property type="entry name" value="CKK_dom_sf"/>
</dbReference>
<feature type="compositionally biased region" description="Polar residues" evidence="8">
    <location>
        <begin position="1116"/>
        <end position="1126"/>
    </location>
</feature>
<reference evidence="11" key="1">
    <citation type="submission" date="2021-01" db="UniProtKB">
        <authorList>
            <consortium name="EnsemblMetazoa"/>
        </authorList>
    </citation>
    <scope>IDENTIFICATION</scope>
    <source>
        <strain evidence="11">DH4</strain>
    </source>
</reference>
<protein>
    <submittedName>
        <fullName evidence="13">Patronin isoform X14</fullName>
    </submittedName>
</protein>
<dbReference type="InterPro" id="IPR022613">
    <property type="entry name" value="CH_CAMSAP_2"/>
</dbReference>
<evidence type="ECO:0000313" key="13">
    <source>
        <dbReference type="RefSeq" id="XP_006571722.1"/>
    </source>
</evidence>
<evidence type="ECO:0000256" key="1">
    <source>
        <dbReference type="ARBA" id="ARBA00004245"/>
    </source>
</evidence>
<evidence type="ECO:0000256" key="4">
    <source>
        <dbReference type="ARBA" id="ARBA00023054"/>
    </source>
</evidence>
<dbReference type="InterPro" id="IPR032940">
    <property type="entry name" value="CAMSAP"/>
</dbReference>
<organism evidence="11">
    <name type="scientific">Apis mellifera</name>
    <name type="common">Honeybee</name>
    <dbReference type="NCBI Taxonomy" id="7460"/>
    <lineage>
        <taxon>Eukaryota</taxon>
        <taxon>Metazoa</taxon>
        <taxon>Ecdysozoa</taxon>
        <taxon>Arthropoda</taxon>
        <taxon>Hexapoda</taxon>
        <taxon>Insecta</taxon>
        <taxon>Pterygota</taxon>
        <taxon>Neoptera</taxon>
        <taxon>Endopterygota</taxon>
        <taxon>Hymenoptera</taxon>
        <taxon>Apocrita</taxon>
        <taxon>Aculeata</taxon>
        <taxon>Apoidea</taxon>
        <taxon>Anthophila</taxon>
        <taxon>Apidae</taxon>
        <taxon>Apis</taxon>
    </lineage>
</organism>
<feature type="compositionally biased region" description="Polar residues" evidence="8">
    <location>
        <begin position="1440"/>
        <end position="1453"/>
    </location>
</feature>
<keyword evidence="4 7" id="KW-0175">Coiled coil</keyword>
<feature type="region of interest" description="Disordered" evidence="8">
    <location>
        <begin position="1372"/>
        <end position="1528"/>
    </location>
</feature>
<feature type="compositionally biased region" description="Polar residues" evidence="8">
    <location>
        <begin position="530"/>
        <end position="539"/>
    </location>
</feature>
<dbReference type="GO" id="GO:0030507">
    <property type="term" value="F:spectrin binding"/>
    <property type="evidence" value="ECO:0007669"/>
    <property type="project" value="InterPro"/>
</dbReference>
<feature type="compositionally biased region" description="Basic and acidic residues" evidence="8">
    <location>
        <begin position="1212"/>
        <end position="1257"/>
    </location>
</feature>
<dbReference type="FunFam" id="3.10.20.360:FF:000002">
    <property type="entry name" value="Patronin, isoform M"/>
    <property type="match status" value="1"/>
</dbReference>
<feature type="region of interest" description="Disordered" evidence="8">
    <location>
        <begin position="1301"/>
        <end position="1330"/>
    </location>
</feature>
<dbReference type="RefSeq" id="XP_006571722.1">
    <property type="nucleotide sequence ID" value="XM_006571659.3"/>
</dbReference>
<dbReference type="Pfam" id="PF25532">
    <property type="entry name" value="CH_CAMSAP2_N"/>
    <property type="match status" value="1"/>
</dbReference>
<feature type="compositionally biased region" description="Low complexity" evidence="8">
    <location>
        <begin position="408"/>
        <end position="423"/>
    </location>
</feature>
<dbReference type="Pfam" id="PF08683">
    <property type="entry name" value="CAMSAP_CKK"/>
    <property type="match status" value="1"/>
</dbReference>
<dbReference type="GO" id="GO:0051011">
    <property type="term" value="F:microtubule minus-end binding"/>
    <property type="evidence" value="ECO:0007669"/>
    <property type="project" value="TreeGrafter"/>
</dbReference>
<evidence type="ECO:0000259" key="10">
    <source>
        <dbReference type="PROSITE" id="PS51508"/>
    </source>
</evidence>
<feature type="region of interest" description="Disordered" evidence="8">
    <location>
        <begin position="1100"/>
        <end position="1200"/>
    </location>
</feature>
<feature type="compositionally biased region" description="Low complexity" evidence="8">
    <location>
        <begin position="1487"/>
        <end position="1500"/>
    </location>
</feature>
<dbReference type="GO" id="GO:0036449">
    <property type="term" value="C:microtubule minus-end"/>
    <property type="evidence" value="ECO:0007669"/>
    <property type="project" value="TreeGrafter"/>
</dbReference>
<reference evidence="12" key="3">
    <citation type="submission" date="2025-05" db="UniProtKB">
        <authorList>
            <consortium name="RefSeq"/>
        </authorList>
    </citation>
    <scope>NUCLEOTIDE SEQUENCE [LARGE SCALE GENOMIC DNA]</scope>
    <source>
        <strain evidence="12">DH4</strain>
    </source>
</reference>
<feature type="region of interest" description="Disordered" evidence="8">
    <location>
        <begin position="730"/>
        <end position="788"/>
    </location>
</feature>
<feature type="coiled-coil region" evidence="7">
    <location>
        <begin position="826"/>
        <end position="887"/>
    </location>
</feature>
<keyword evidence="5" id="KW-0206">Cytoskeleton</keyword>
<comment type="domain">
    <text evidence="6">The CKK domain binds microtubules.</text>
</comment>
<evidence type="ECO:0000313" key="11">
    <source>
        <dbReference type="EnsemblMetazoa" id="XP_006571722"/>
    </source>
</evidence>
<dbReference type="Pfam" id="PF11971">
    <property type="entry name" value="CAMSAP_CH"/>
    <property type="match status" value="1"/>
</dbReference>
<evidence type="ECO:0000256" key="5">
    <source>
        <dbReference type="ARBA" id="ARBA00023212"/>
    </source>
</evidence>
<sequence length="1667" mass="186902">MWSAISRLFVKGKTEESALSTENHTCDGVPDTVVHVFDAMDRNAGDDRRKGPAGEQHHGGAEFEHFSDAYDSRQAKQRASVKWLLSKAYNNRVPENLREPYYVDNENQEHLKPQIVHALSNAELYCLALANIYSDPNYHNQNHCGILQALARKGVYLAEPNNTQLTETILIQNSPLKMSAHMAVIEGLMVLYAKEVVTGDRVVSAIRRFDPQAEVEVPGDHEKGLLLWISHASHALIAKIQAEEGGGDKTRLPELPAAKDFQSLCDGVGLAAVVAFYCPGELNWMDIRVSKRPSVADALHNLSLVHAFCNRCLPYSIFHMQPEDVTYMRGSMKQNLVVFLADMYNVLEIHPAKCVRYPGEERAMQFLDACPRNSHGVAHKRSLPQSIAPIPDLRSNLSVSAPGFTVAKASSSSSVKKSQSLQQTAENYSHDDRRAGSEESFVVHRGKGIPTLSSVADEKSVTRADAAGRPSNWEDQRRSSYAGRRSRRNSVSDDSQLTIENFGGSQDNLHNFGRNPDKEVGAHIGKRSTTEPTLPARSSVQDVYGSGVQHILSDNGYDKEEPPRLRRQTSNSSLDNVALKQILHSSENVNSEGDTSKLASFANLSRQSSEKGINLTYTEQDRDDGKSNMSGKKFGQTNGNGNGNEKKTTFATLPNTTTWQQQSSQQSQQVEQHSVDENGGNTIMASQLNNIRLKLEEKRRHIENEKRRMEVVMSKQRQKVGKAAFLQAVTKGKVKSPSSSTSGGDSPAEIGPPTSVTSGSSGETPTSVSETTPVTQQPSQEKPQRPFSLKEISEDVRDVEHKWLEHDGNAPFIETRRTPDIENMDIEQYHQSISQMNNSLSEIQADIQRLANQQNQIQQQHLMTQHQQQMQQQLQQLQSLSQQHMQNFGMAPINPLSSKLQDTQQSQFYLHDQPQLQRRMWGQPPSTQSLANEMAAVGYQQPIDPRYGTQPTAYQQDLRLYQDTRNWGTLPPQQKGFVLHDNQESRYLNGGDHSLCNNQMSHSGSTYPSSASIFNQTPPSSASPQHRNAVHRISQLMSESPEPKRPTVHHIPIKCESPTEKRQITALHAPVPAPPVDDMKPQNISFIGNDDELTQGIRGLNITSGSRTYRIPSPTRPSISRNSFQPHPSLREATPSPSGTPEVTPLDPTDAGEKGFYICFDNDAPKKPKPTLRVKRTSPKKERSVSSYVENEDFTMRPDSPSAIAIDRQKQLEAQRDLDREKHQIDERDFQRQEIRDKEIQREGEREKQRERHDITGENRQSGVGLIIGNQLANPDPNSLDEMERKKERIMLLSLQRRQQQEELKERKEAEAQARREQEKLKAEERARKKEEERQRRAAILEQHKVKKAIEEAEREGKVIDKELLNAIKPTKLRNKTATRPRPKTIHVDAGTELDSGALTPSRGKKGSSSNLSTDVQEPQQQVRGRPKYPSYENFKGRKSNSLMNLCGSSSDQDGMMCRYTDTDSGLGRATPPRRAPSPGMGSMRHLPSPSGPGSLPPGLMTKRRVFDDGSSDISSTPSSMMDYNGPRLYKQPTTKSNRGIMLNAVEYCVFPGTVNKEAKRRVLDEIAKSESKHFLILFRDAGCQFRALYSYCPDREEVSKLYGTGPKQVIDKMFDKFFKYNSGAKCFSQVHTKHLTVTIDAFTIHNSLWQGKKVNLPNKKDMPLVI</sequence>
<dbReference type="CTD" id="36978"/>
<feature type="compositionally biased region" description="Polar residues" evidence="8">
    <location>
        <begin position="1407"/>
        <end position="1423"/>
    </location>
</feature>
<dbReference type="SUPFAM" id="SSF47576">
    <property type="entry name" value="Calponin-homology domain, CH-domain"/>
    <property type="match status" value="1"/>
</dbReference>
<reference evidence="13" key="2">
    <citation type="submission" date="2025-04" db="UniProtKB">
        <authorList>
            <consortium name="RefSeq"/>
        </authorList>
    </citation>
    <scope>IDENTIFICATION</scope>
    <source>
        <strain evidence="13">DH4</strain>
        <tissue evidence="13">Whole body</tissue>
    </source>
</reference>
<dbReference type="EnsemblMetazoa" id="XM_006571659">
    <property type="protein sequence ID" value="XP_006571722"/>
    <property type="gene ID" value="LOC408631"/>
</dbReference>
<evidence type="ECO:0000256" key="7">
    <source>
        <dbReference type="SAM" id="Coils"/>
    </source>
</evidence>
<proteinExistence type="inferred from homology"/>
<dbReference type="PROSITE" id="PS51508">
    <property type="entry name" value="CKK"/>
    <property type="match status" value="1"/>
</dbReference>
<keyword evidence="3 6" id="KW-0493">Microtubule</keyword>
<gene>
    <name evidence="13" type="primary">LOC408631</name>
</gene>
<dbReference type="GO" id="GO:0031175">
    <property type="term" value="P:neuron projection development"/>
    <property type="evidence" value="ECO:0007669"/>
    <property type="project" value="InterPro"/>
</dbReference>
<evidence type="ECO:0000256" key="8">
    <source>
        <dbReference type="SAM" id="MobiDB-lite"/>
    </source>
</evidence>
<comment type="subcellular location">
    <subcellularLocation>
        <location evidence="1">Cytoplasm</location>
        <location evidence="1">Cytoskeleton</location>
    </subcellularLocation>
</comment>
<dbReference type="PROSITE" id="PS50021">
    <property type="entry name" value="CH"/>
    <property type="match status" value="1"/>
</dbReference>
<feature type="domain" description="CKK" evidence="10">
    <location>
        <begin position="1526"/>
        <end position="1660"/>
    </location>
</feature>
<dbReference type="InterPro" id="IPR014797">
    <property type="entry name" value="CKK_CAMSAP"/>
</dbReference>
<feature type="compositionally biased region" description="Low complexity" evidence="8">
    <location>
        <begin position="1512"/>
        <end position="1523"/>
    </location>
</feature>
<dbReference type="GO" id="GO:0031122">
    <property type="term" value="P:cytoplasmic microtubule organization"/>
    <property type="evidence" value="ECO:0007669"/>
    <property type="project" value="TreeGrafter"/>
</dbReference>
<dbReference type="GeneID" id="408631"/>
<dbReference type="Pfam" id="PF17095">
    <property type="entry name" value="CAMSAP_CC1"/>
    <property type="match status" value="1"/>
</dbReference>
<accession>A0A7M7H768</accession>
<dbReference type="InterPro" id="IPR001715">
    <property type="entry name" value="CH_dom"/>
</dbReference>
<feature type="compositionally biased region" description="Basic and acidic residues" evidence="8">
    <location>
        <begin position="428"/>
        <end position="437"/>
    </location>
</feature>
<evidence type="ECO:0000256" key="2">
    <source>
        <dbReference type="ARBA" id="ARBA00022490"/>
    </source>
</evidence>
<dbReference type="GO" id="GO:0005516">
    <property type="term" value="F:calmodulin binding"/>
    <property type="evidence" value="ECO:0007669"/>
    <property type="project" value="InterPro"/>
</dbReference>
<feature type="region of interest" description="Disordered" evidence="8">
    <location>
        <begin position="619"/>
        <end position="649"/>
    </location>
</feature>
<dbReference type="SUPFAM" id="SSF50346">
    <property type="entry name" value="PRC-barrel domain"/>
    <property type="match status" value="1"/>
</dbReference>